<keyword evidence="2" id="KW-1185">Reference proteome</keyword>
<accession>A0ABQ9Z437</accession>
<comment type="caution">
    <text evidence="1">The sequence shown here is derived from an EMBL/GenBank/DDBJ whole genome shotgun (WGS) entry which is preliminary data.</text>
</comment>
<evidence type="ECO:0000313" key="2">
    <source>
        <dbReference type="Proteomes" id="UP001234178"/>
    </source>
</evidence>
<gene>
    <name evidence="1" type="ORF">OUZ56_012804</name>
</gene>
<reference evidence="1 2" key="1">
    <citation type="journal article" date="2023" name="Nucleic Acids Res.">
        <title>The hologenome of Daphnia magna reveals possible DNA methylation and microbiome-mediated evolution of the host genome.</title>
        <authorList>
            <person name="Chaturvedi A."/>
            <person name="Li X."/>
            <person name="Dhandapani V."/>
            <person name="Marshall H."/>
            <person name="Kissane S."/>
            <person name="Cuenca-Cambronero M."/>
            <person name="Asole G."/>
            <person name="Calvet F."/>
            <person name="Ruiz-Romero M."/>
            <person name="Marangio P."/>
            <person name="Guigo R."/>
            <person name="Rago D."/>
            <person name="Mirbahai L."/>
            <person name="Eastwood N."/>
            <person name="Colbourne J.K."/>
            <person name="Zhou J."/>
            <person name="Mallon E."/>
            <person name="Orsini L."/>
        </authorList>
    </citation>
    <scope>NUCLEOTIDE SEQUENCE [LARGE SCALE GENOMIC DNA]</scope>
    <source>
        <strain evidence="1">LRV0_1</strain>
    </source>
</reference>
<dbReference type="Proteomes" id="UP001234178">
    <property type="component" value="Unassembled WGS sequence"/>
</dbReference>
<name>A0ABQ9Z437_9CRUS</name>
<dbReference type="EMBL" id="JAOYFB010000002">
    <property type="protein sequence ID" value="KAK4007650.1"/>
    <property type="molecule type" value="Genomic_DNA"/>
</dbReference>
<evidence type="ECO:0000313" key="1">
    <source>
        <dbReference type="EMBL" id="KAK4007650.1"/>
    </source>
</evidence>
<proteinExistence type="predicted"/>
<protein>
    <submittedName>
        <fullName evidence="1">Uncharacterized protein</fullName>
    </submittedName>
</protein>
<sequence length="338" mass="38342">MESEVLKAKDDQIRSLQAQLLDQNRQSKGNFFQTVKDVVRNSSLTEREDELADGFKRKTILQRKLKEKGNLSKQCEQLFCCMVGKWHRHYICPVEEDLEELSKVSLGVRSISYYRSWTSQEMAAELEKGLDACGGYCLCMKSGKFLKHVQSTVPDGKSLKGLFPKMVYIVPMQKDIEGMVDTNYNTEMIHGNYIVFCSFDETRPSFDGVKTILQPKVSMTSQESHKKFVSQENSMEIEAFVDSNAVEMSPQSNVNITDDKSAPSEKQHVPAAVNSIIHASSHLPYGRHVHITKQVVHQPRLSQDIALKAIDQHQGQFVMSIALQGVRTQEKDHEAEKL</sequence>
<organism evidence="1 2">
    <name type="scientific">Daphnia magna</name>
    <dbReference type="NCBI Taxonomy" id="35525"/>
    <lineage>
        <taxon>Eukaryota</taxon>
        <taxon>Metazoa</taxon>
        <taxon>Ecdysozoa</taxon>
        <taxon>Arthropoda</taxon>
        <taxon>Crustacea</taxon>
        <taxon>Branchiopoda</taxon>
        <taxon>Diplostraca</taxon>
        <taxon>Cladocera</taxon>
        <taxon>Anomopoda</taxon>
        <taxon>Daphniidae</taxon>
        <taxon>Daphnia</taxon>
    </lineage>
</organism>